<reference evidence="2" key="1">
    <citation type="journal article" date="2022" name="bioRxiv">
        <title>Sequencing and chromosome-scale assembly of the giantPleurodeles waltlgenome.</title>
        <authorList>
            <person name="Brown T."/>
            <person name="Elewa A."/>
            <person name="Iarovenko S."/>
            <person name="Subramanian E."/>
            <person name="Araus A.J."/>
            <person name="Petzold A."/>
            <person name="Susuki M."/>
            <person name="Suzuki K.-i.T."/>
            <person name="Hayashi T."/>
            <person name="Toyoda A."/>
            <person name="Oliveira C."/>
            <person name="Osipova E."/>
            <person name="Leigh N.D."/>
            <person name="Simon A."/>
            <person name="Yun M.H."/>
        </authorList>
    </citation>
    <scope>NUCLEOTIDE SEQUENCE</scope>
    <source>
        <strain evidence="2">20211129_DDA</strain>
        <tissue evidence="2">Liver</tissue>
    </source>
</reference>
<protein>
    <submittedName>
        <fullName evidence="2">Uncharacterized protein</fullName>
    </submittedName>
</protein>
<dbReference type="EMBL" id="JANPWB010000009">
    <property type="protein sequence ID" value="KAJ1153648.1"/>
    <property type="molecule type" value="Genomic_DNA"/>
</dbReference>
<evidence type="ECO:0000256" key="1">
    <source>
        <dbReference type="SAM" id="MobiDB-lite"/>
    </source>
</evidence>
<feature type="compositionally biased region" description="Basic and acidic residues" evidence="1">
    <location>
        <begin position="64"/>
        <end position="75"/>
    </location>
</feature>
<comment type="caution">
    <text evidence="2">The sequence shown here is derived from an EMBL/GenBank/DDBJ whole genome shotgun (WGS) entry which is preliminary data.</text>
</comment>
<evidence type="ECO:0000313" key="3">
    <source>
        <dbReference type="Proteomes" id="UP001066276"/>
    </source>
</evidence>
<feature type="region of interest" description="Disordered" evidence="1">
    <location>
        <begin position="63"/>
        <end position="133"/>
    </location>
</feature>
<dbReference type="AlphaFoldDB" id="A0AAV7RRY1"/>
<feature type="compositionally biased region" description="Basic and acidic residues" evidence="1">
    <location>
        <begin position="89"/>
        <end position="105"/>
    </location>
</feature>
<evidence type="ECO:0000313" key="2">
    <source>
        <dbReference type="EMBL" id="KAJ1153648.1"/>
    </source>
</evidence>
<accession>A0AAV7RRY1</accession>
<gene>
    <name evidence="2" type="ORF">NDU88_006407</name>
</gene>
<name>A0AAV7RRY1_PLEWA</name>
<sequence>MSRQDSNKFLSDLAGFKPCGSEGDFKMNIKQDSESCEEGESNTEFIPEKEVIRFIIKEEEEECPLDHQAVERSETSSRSTETDVISFVIKEEEGADHHDTPDSGRKSTKGSTGGRRSQSYKLKVQTSKSQEPLPMGVKELISRHNGVLTAVNKELGTMEKKIKVYYKWQRRTVM</sequence>
<organism evidence="2 3">
    <name type="scientific">Pleurodeles waltl</name>
    <name type="common">Iberian ribbed newt</name>
    <dbReference type="NCBI Taxonomy" id="8319"/>
    <lineage>
        <taxon>Eukaryota</taxon>
        <taxon>Metazoa</taxon>
        <taxon>Chordata</taxon>
        <taxon>Craniata</taxon>
        <taxon>Vertebrata</taxon>
        <taxon>Euteleostomi</taxon>
        <taxon>Amphibia</taxon>
        <taxon>Batrachia</taxon>
        <taxon>Caudata</taxon>
        <taxon>Salamandroidea</taxon>
        <taxon>Salamandridae</taxon>
        <taxon>Pleurodelinae</taxon>
        <taxon>Pleurodeles</taxon>
    </lineage>
</organism>
<keyword evidence="3" id="KW-1185">Reference proteome</keyword>
<dbReference type="Proteomes" id="UP001066276">
    <property type="component" value="Chromosome 5"/>
</dbReference>
<proteinExistence type="predicted"/>